<keyword evidence="5" id="KW-0624">Polysaccharide degradation</keyword>
<evidence type="ECO:0000313" key="9">
    <source>
        <dbReference type="Proteomes" id="UP000198716"/>
    </source>
</evidence>
<dbReference type="InterPro" id="IPR008928">
    <property type="entry name" value="6-hairpin_glycosidase_sf"/>
</dbReference>
<dbReference type="InterPro" id="IPR004197">
    <property type="entry name" value="Cellulase_Ig-like"/>
</dbReference>
<dbReference type="Gene3D" id="2.60.40.10">
    <property type="entry name" value="Immunoglobulins"/>
    <property type="match status" value="1"/>
</dbReference>
<dbReference type="InterPro" id="IPR001701">
    <property type="entry name" value="Glyco_hydro_9"/>
</dbReference>
<reference evidence="9" key="1">
    <citation type="submission" date="2016-10" db="EMBL/GenBank/DDBJ databases">
        <authorList>
            <person name="Varghese N."/>
            <person name="Submissions S."/>
        </authorList>
    </citation>
    <scope>NUCLEOTIDE SEQUENCE [LARGE SCALE GENOMIC DNA]</scope>
    <source>
        <strain evidence="9">DSM 45004</strain>
    </source>
</reference>
<dbReference type="InterPro" id="IPR014756">
    <property type="entry name" value="Ig_E-set"/>
</dbReference>
<feature type="domain" description="Glycoside hydrolase family 9" evidence="6">
    <location>
        <begin position="148"/>
        <end position="557"/>
    </location>
</feature>
<dbReference type="GO" id="GO:0000272">
    <property type="term" value="P:polysaccharide catabolic process"/>
    <property type="evidence" value="ECO:0007669"/>
    <property type="project" value="UniProtKB-KW"/>
</dbReference>
<keyword evidence="3" id="KW-0119">Carbohydrate metabolism</keyword>
<proteinExistence type="inferred from homology"/>
<gene>
    <name evidence="8" type="ORF">SAMN04487819_11813</name>
</gene>
<protein>
    <submittedName>
        <fullName evidence="8">N-terminal ig-like domain of cellulase</fullName>
    </submittedName>
</protein>
<dbReference type="GO" id="GO:0008810">
    <property type="term" value="F:cellulase activity"/>
    <property type="evidence" value="ECO:0007669"/>
    <property type="project" value="InterPro"/>
</dbReference>
<keyword evidence="9" id="KW-1185">Reference proteome</keyword>
<dbReference type="RefSeq" id="WP_092929593.1">
    <property type="nucleotide sequence ID" value="NZ_FOMZ01000018.1"/>
</dbReference>
<accession>A0A1I2BXJ4</accession>
<feature type="domain" description="Cellulase Ig-like" evidence="7">
    <location>
        <begin position="47"/>
        <end position="126"/>
    </location>
</feature>
<evidence type="ECO:0000259" key="7">
    <source>
        <dbReference type="Pfam" id="PF02927"/>
    </source>
</evidence>
<organism evidence="8 9">
    <name type="scientific">Actinopolyspora alba</name>
    <dbReference type="NCBI Taxonomy" id="673379"/>
    <lineage>
        <taxon>Bacteria</taxon>
        <taxon>Bacillati</taxon>
        <taxon>Actinomycetota</taxon>
        <taxon>Actinomycetes</taxon>
        <taxon>Actinopolysporales</taxon>
        <taxon>Actinopolysporaceae</taxon>
        <taxon>Actinopolyspora</taxon>
        <taxon>Actinopolyspora alba group</taxon>
    </lineage>
</organism>
<dbReference type="InterPro" id="IPR013783">
    <property type="entry name" value="Ig-like_fold"/>
</dbReference>
<evidence type="ECO:0000256" key="4">
    <source>
        <dbReference type="ARBA" id="ARBA00023295"/>
    </source>
</evidence>
<evidence type="ECO:0000256" key="3">
    <source>
        <dbReference type="ARBA" id="ARBA00023277"/>
    </source>
</evidence>
<evidence type="ECO:0000256" key="2">
    <source>
        <dbReference type="ARBA" id="ARBA00022801"/>
    </source>
</evidence>
<dbReference type="PROSITE" id="PS51318">
    <property type="entry name" value="TAT"/>
    <property type="match status" value="1"/>
</dbReference>
<comment type="similarity">
    <text evidence="1">Belongs to the glycosyl hydrolase 9 (cellulase E) family.</text>
</comment>
<sequence>MSGMDRRRFLAGSAVVSGGTAVGALTGTSAAEPGPEAGQERGHDRVRVHVNNVGHDPGSPKTAVLAAGDRAPIAWCFLVDNETGEVAARRGPHHVGRVRDWGETHYWTVDFSEFTAEGEYVLRVGAGNHTRGESVPFRIERFALERDTLSDVVHWFKSARCSGRFDRADHSLPVGEDGSGDIDAHGGWYDATGDFGKHFTQLSRHSYFNTLSIPLTAWVLFKAHEQLTARDDEEFTQLRTWLCDEGLYGADYLNRVKRPEGTFCHSVMQPGPPKDPALRFLKTVERDGERVVRQVNHREGAGAAIAALALASTFDDSGEYASAEYLRTAEAAFEYLREHNVELTNDGVENIQDDYNALIAAVELHRATGKNAYREAADERADNLLGRLSTWHSYQDYWRADDGDRPYFHPSDAGLPVTSLLSYLDIADSARTARVLEVVRRSLSFEMSITAEVTNPYGYARNLVQDGTGDRHSSFFFPHDVTPRPGDEWWQGENARIASLATAARLAAKRFDGEFAGRLRRYATDQLDWILGRNPFGVCMLGGSGRNNPRYMWKGSWQFLNTAGGIVNGITGENADGSGISWNRGYAETGKDWDWRWTEQWLPHTTWYLFAVSVG</sequence>
<dbReference type="Pfam" id="PF00759">
    <property type="entry name" value="Glyco_hydro_9"/>
    <property type="match status" value="1"/>
</dbReference>
<keyword evidence="4" id="KW-0326">Glycosidase</keyword>
<dbReference type="InterPro" id="IPR006311">
    <property type="entry name" value="TAT_signal"/>
</dbReference>
<keyword evidence="2" id="KW-0378">Hydrolase</keyword>
<dbReference type="Proteomes" id="UP000198716">
    <property type="component" value="Unassembled WGS sequence"/>
</dbReference>
<dbReference type="EMBL" id="FOMZ01000018">
    <property type="protein sequence ID" value="SFE60827.1"/>
    <property type="molecule type" value="Genomic_DNA"/>
</dbReference>
<evidence type="ECO:0000256" key="5">
    <source>
        <dbReference type="ARBA" id="ARBA00023326"/>
    </source>
</evidence>
<dbReference type="InterPro" id="IPR012341">
    <property type="entry name" value="6hp_glycosidase-like_sf"/>
</dbReference>
<dbReference type="Pfam" id="PF02927">
    <property type="entry name" value="CelD_N"/>
    <property type="match status" value="1"/>
</dbReference>
<evidence type="ECO:0000259" key="6">
    <source>
        <dbReference type="Pfam" id="PF00759"/>
    </source>
</evidence>
<dbReference type="SUPFAM" id="SSF81296">
    <property type="entry name" value="E set domains"/>
    <property type="match status" value="1"/>
</dbReference>
<dbReference type="Gene3D" id="1.50.10.10">
    <property type="match status" value="1"/>
</dbReference>
<name>A0A1I2BXJ4_9ACTN</name>
<dbReference type="PANTHER" id="PTHR22298">
    <property type="entry name" value="ENDO-1,4-BETA-GLUCANASE"/>
    <property type="match status" value="1"/>
</dbReference>
<dbReference type="CDD" id="cd02850">
    <property type="entry name" value="E_set_Cellulase_N"/>
    <property type="match status" value="1"/>
</dbReference>
<dbReference type="AlphaFoldDB" id="A0A1I2BXJ4"/>
<evidence type="ECO:0000256" key="1">
    <source>
        <dbReference type="ARBA" id="ARBA00007072"/>
    </source>
</evidence>
<evidence type="ECO:0000313" key="8">
    <source>
        <dbReference type="EMBL" id="SFE60827.1"/>
    </source>
</evidence>
<dbReference type="SUPFAM" id="SSF48208">
    <property type="entry name" value="Six-hairpin glycosidases"/>
    <property type="match status" value="1"/>
</dbReference>